<comment type="caution">
    <text evidence="4">The sequence shown here is derived from an EMBL/GenBank/DDBJ whole genome shotgun (WGS) entry which is preliminary data.</text>
</comment>
<feature type="compositionally biased region" description="Basic and acidic residues" evidence="2">
    <location>
        <begin position="69"/>
        <end position="96"/>
    </location>
</feature>
<dbReference type="AlphaFoldDB" id="A0AAW0D0J2"/>
<feature type="compositionally biased region" description="Basic and acidic residues" evidence="2">
    <location>
        <begin position="201"/>
        <end position="223"/>
    </location>
</feature>
<feature type="region of interest" description="Disordered" evidence="2">
    <location>
        <begin position="300"/>
        <end position="332"/>
    </location>
</feature>
<sequence>MADTNNVEETLVSRRSKRSTAGNRMQAAMAEMAIEDPEADDDQDFSVEIYEEDVFESDFESTDEEEAQREETEAGEKDAQVEEKQARKAARSRLERATAAAHARQKMTFNPTATQPKPPPKPKRQTEASAEEIRRTKAARSGNRQSKRSHTIMNTSATFERLKKSEQQKALQAPKKSKSETRALTQAELIARALDNEEGNTVEHRDYLQNEEEKRKRARVSRETVKGPLLRWISKGEEVKMSIVEPGTTYQNGHTHSTSSRGTLAPSLSSDYQSATPQDIAALPSSSTTITAIANLKDDSSMSSANVNHPSSLTHQSATNEPSTSYNPPPIPETATIFTSLLQAHQQPTPQLQVVEKLELRSRNYLVHELDQQENTPKPQWSETMEAVFGDHVRWEDVKVYSGKSRPFSRIRQTCPITGLQARYLDPRTGVPFANVEAYRTLTSLLNHEYMWSPALGCYTRKAPGAISNEAQDTS</sequence>
<evidence type="ECO:0000313" key="4">
    <source>
        <dbReference type="EMBL" id="KAK7045696.1"/>
    </source>
</evidence>
<dbReference type="InterPro" id="IPR046757">
    <property type="entry name" value="YL1_N"/>
</dbReference>
<dbReference type="PANTHER" id="PTHR13275:SF4">
    <property type="entry name" value="VACUOLAR PROTEIN SORTING-ASSOCIATED PROTEIN 72 HOMOLOG"/>
    <property type="match status" value="1"/>
</dbReference>
<dbReference type="Pfam" id="PF05764">
    <property type="entry name" value="YL1"/>
    <property type="match status" value="1"/>
</dbReference>
<evidence type="ECO:0000259" key="3">
    <source>
        <dbReference type="SMART" id="SM00993"/>
    </source>
</evidence>
<feature type="compositionally biased region" description="Polar residues" evidence="2">
    <location>
        <begin position="248"/>
        <end position="277"/>
    </location>
</feature>
<accession>A0AAW0D0J2</accession>
<feature type="region of interest" description="Disordered" evidence="2">
    <location>
        <begin position="1"/>
        <end position="223"/>
    </location>
</feature>
<keyword evidence="5" id="KW-1185">Reference proteome</keyword>
<feature type="region of interest" description="Disordered" evidence="2">
    <location>
        <begin position="247"/>
        <end position="280"/>
    </location>
</feature>
<evidence type="ECO:0000313" key="5">
    <source>
        <dbReference type="Proteomes" id="UP001383192"/>
    </source>
</evidence>
<dbReference type="PANTHER" id="PTHR13275">
    <property type="entry name" value="YL-1 PROTEIN TRANSCRIPTION FACTOR-LIKE 1"/>
    <property type="match status" value="1"/>
</dbReference>
<name>A0AAW0D0J2_9AGAR</name>
<comment type="similarity">
    <text evidence="1">Belongs to the VPS72/YL1 family.</text>
</comment>
<dbReference type="Pfam" id="PF08265">
    <property type="entry name" value="YL1_C"/>
    <property type="match status" value="1"/>
</dbReference>
<proteinExistence type="inferred from homology"/>
<evidence type="ECO:0000256" key="2">
    <source>
        <dbReference type="SAM" id="MobiDB-lite"/>
    </source>
</evidence>
<reference evidence="4 5" key="1">
    <citation type="submission" date="2024-01" db="EMBL/GenBank/DDBJ databases">
        <title>A draft genome for a cacao thread blight-causing isolate of Paramarasmius palmivorus.</title>
        <authorList>
            <person name="Baruah I.K."/>
            <person name="Bukari Y."/>
            <person name="Amoako-Attah I."/>
            <person name="Meinhardt L.W."/>
            <person name="Bailey B.A."/>
            <person name="Cohen S.P."/>
        </authorList>
    </citation>
    <scope>NUCLEOTIDE SEQUENCE [LARGE SCALE GENOMIC DNA]</scope>
    <source>
        <strain evidence="4 5">GH-12</strain>
    </source>
</reference>
<dbReference type="InterPro" id="IPR013272">
    <property type="entry name" value="Vps72/YL1_C"/>
</dbReference>
<dbReference type="EMBL" id="JAYKXP010000024">
    <property type="protein sequence ID" value="KAK7045696.1"/>
    <property type="molecule type" value="Genomic_DNA"/>
</dbReference>
<dbReference type="GO" id="GO:0005634">
    <property type="term" value="C:nucleus"/>
    <property type="evidence" value="ECO:0007669"/>
    <property type="project" value="TreeGrafter"/>
</dbReference>
<dbReference type="SMART" id="SM00993">
    <property type="entry name" value="YL1_C"/>
    <property type="match status" value="1"/>
</dbReference>
<feature type="compositionally biased region" description="Acidic residues" evidence="2">
    <location>
        <begin position="33"/>
        <end position="68"/>
    </location>
</feature>
<feature type="compositionally biased region" description="Polar residues" evidence="2">
    <location>
        <begin position="301"/>
        <end position="326"/>
    </location>
</feature>
<protein>
    <recommendedName>
        <fullName evidence="3">Vps72/YL1 C-terminal domain-containing protein</fullName>
    </recommendedName>
</protein>
<evidence type="ECO:0000256" key="1">
    <source>
        <dbReference type="ARBA" id="ARBA00006832"/>
    </source>
</evidence>
<dbReference type="Proteomes" id="UP001383192">
    <property type="component" value="Unassembled WGS sequence"/>
</dbReference>
<gene>
    <name evidence="4" type="ORF">VNI00_007529</name>
</gene>
<organism evidence="4 5">
    <name type="scientific">Paramarasmius palmivorus</name>
    <dbReference type="NCBI Taxonomy" id="297713"/>
    <lineage>
        <taxon>Eukaryota</taxon>
        <taxon>Fungi</taxon>
        <taxon>Dikarya</taxon>
        <taxon>Basidiomycota</taxon>
        <taxon>Agaricomycotina</taxon>
        <taxon>Agaricomycetes</taxon>
        <taxon>Agaricomycetidae</taxon>
        <taxon>Agaricales</taxon>
        <taxon>Marasmiineae</taxon>
        <taxon>Marasmiaceae</taxon>
        <taxon>Paramarasmius</taxon>
    </lineage>
</organism>
<feature type="domain" description="Vps72/YL1 C-terminal" evidence="3">
    <location>
        <begin position="413"/>
        <end position="442"/>
    </location>
</feature>